<accession>A0A916JNM8</accession>
<evidence type="ECO:0000313" key="2">
    <source>
        <dbReference type="EMBL" id="CAG5083135.1"/>
    </source>
</evidence>
<dbReference type="SUPFAM" id="SSF48452">
    <property type="entry name" value="TPR-like"/>
    <property type="match status" value="1"/>
</dbReference>
<dbReference type="InterPro" id="IPR011990">
    <property type="entry name" value="TPR-like_helical_dom_sf"/>
</dbReference>
<feature type="chain" id="PRO_5036735795" evidence="1">
    <location>
        <begin position="22"/>
        <end position="189"/>
    </location>
</feature>
<keyword evidence="3" id="KW-1185">Reference proteome</keyword>
<organism evidence="2 3">
    <name type="scientific">Parvicella tangerina</name>
    <dbReference type="NCBI Taxonomy" id="2829795"/>
    <lineage>
        <taxon>Bacteria</taxon>
        <taxon>Pseudomonadati</taxon>
        <taxon>Bacteroidota</taxon>
        <taxon>Flavobacteriia</taxon>
        <taxon>Flavobacteriales</taxon>
        <taxon>Parvicellaceae</taxon>
        <taxon>Parvicella</taxon>
    </lineage>
</organism>
<dbReference type="KEGG" id="ptan:CRYO30217_02098"/>
<dbReference type="Pfam" id="PF13174">
    <property type="entry name" value="TPR_6"/>
    <property type="match status" value="2"/>
</dbReference>
<feature type="signal peptide" evidence="1">
    <location>
        <begin position="1"/>
        <end position="21"/>
    </location>
</feature>
<name>A0A916JNM8_9FLAO</name>
<evidence type="ECO:0000313" key="3">
    <source>
        <dbReference type="Proteomes" id="UP000683507"/>
    </source>
</evidence>
<dbReference type="Proteomes" id="UP000683507">
    <property type="component" value="Chromosome"/>
</dbReference>
<evidence type="ECO:0000256" key="1">
    <source>
        <dbReference type="SAM" id="SignalP"/>
    </source>
</evidence>
<reference evidence="2" key="1">
    <citation type="submission" date="2021-04" db="EMBL/GenBank/DDBJ databases">
        <authorList>
            <person name="Rodrigo-Torres L."/>
            <person name="Arahal R. D."/>
            <person name="Lucena T."/>
        </authorList>
    </citation>
    <scope>NUCLEOTIDE SEQUENCE</scope>
    <source>
        <strain evidence="2">AS29M-1</strain>
    </source>
</reference>
<dbReference type="RefSeq" id="WP_258542310.1">
    <property type="nucleotide sequence ID" value="NZ_OU015584.1"/>
</dbReference>
<keyword evidence="1" id="KW-0732">Signal</keyword>
<keyword evidence="2" id="KW-0131">Cell cycle</keyword>
<sequence length="189" mass="21397">MKLRWLFAVLMVFTLVFNQCASDETEETSESISPEEQKEMEQQIEHISMLNKELTGGKPENELVAAKALFDAASKFVNTHPNHEKTPAIMELAAKSSEILGKPQQAINIMQKLVDEFPETEDTPKYMANIARLYEVNGELEKSKSMYNQLIEKYPNDPFAQDAKNYLTNILGKSDAEILMFIDSVNSSN</sequence>
<protein>
    <submittedName>
        <fullName evidence="2">Cell division coordinator CpoB</fullName>
    </submittedName>
</protein>
<dbReference type="EMBL" id="OU015584">
    <property type="protein sequence ID" value="CAG5083135.1"/>
    <property type="molecule type" value="Genomic_DNA"/>
</dbReference>
<proteinExistence type="predicted"/>
<dbReference type="Gene3D" id="1.25.40.10">
    <property type="entry name" value="Tetratricopeptide repeat domain"/>
    <property type="match status" value="1"/>
</dbReference>
<dbReference type="AlphaFoldDB" id="A0A916JNM8"/>
<keyword evidence="2" id="KW-0132">Cell division</keyword>
<dbReference type="InterPro" id="IPR019734">
    <property type="entry name" value="TPR_rpt"/>
</dbReference>
<gene>
    <name evidence="2" type="primary">cpoB_3</name>
    <name evidence="2" type="ORF">CRYO30217_02098</name>
</gene>
<dbReference type="GO" id="GO:0051301">
    <property type="term" value="P:cell division"/>
    <property type="evidence" value="ECO:0007669"/>
    <property type="project" value="UniProtKB-KW"/>
</dbReference>